<dbReference type="InterPro" id="IPR002110">
    <property type="entry name" value="Ankyrin_rpt"/>
</dbReference>
<reference evidence="5" key="1">
    <citation type="journal article" date="2019" name="bioRxiv">
        <title>Genomics, evolutionary history and diagnostics of the Alternaria alternata species group including apple and Asian pear pathotypes.</title>
        <authorList>
            <person name="Armitage A.D."/>
            <person name="Cockerton H.M."/>
            <person name="Sreenivasaprasad S."/>
            <person name="Woodhall J.W."/>
            <person name="Lane C.R."/>
            <person name="Harrison R.J."/>
            <person name="Clarkson J.P."/>
        </authorList>
    </citation>
    <scope>NUCLEOTIDE SEQUENCE [LARGE SCALE GENOMIC DNA]</scope>
    <source>
        <strain evidence="5">FERA 1082</strain>
    </source>
</reference>
<dbReference type="AlphaFoldDB" id="A0A4Q4MT06"/>
<dbReference type="InterPro" id="IPR036770">
    <property type="entry name" value="Ankyrin_rpt-contain_sf"/>
</dbReference>
<accession>A0A4Q4MT06</accession>
<keyword evidence="2 3" id="KW-0040">ANK repeat</keyword>
<dbReference type="PANTHER" id="PTHR24198">
    <property type="entry name" value="ANKYRIN REPEAT AND PROTEIN KINASE DOMAIN-CONTAINING PROTEIN"/>
    <property type="match status" value="1"/>
</dbReference>
<dbReference type="Pfam" id="PF12796">
    <property type="entry name" value="Ank_2"/>
    <property type="match status" value="1"/>
</dbReference>
<protein>
    <submittedName>
        <fullName evidence="4">Uncharacterized protein</fullName>
    </submittedName>
</protein>
<feature type="repeat" description="ANK" evidence="3">
    <location>
        <begin position="513"/>
        <end position="545"/>
    </location>
</feature>
<dbReference type="Proteomes" id="UP000292402">
    <property type="component" value="Unassembled WGS sequence"/>
</dbReference>
<comment type="caution">
    <text evidence="4">The sequence shown here is derived from an EMBL/GenBank/DDBJ whole genome shotgun (WGS) entry which is preliminary data.</text>
</comment>
<dbReference type="PANTHER" id="PTHR24198:SF165">
    <property type="entry name" value="ANKYRIN REPEAT-CONTAINING PROTEIN-RELATED"/>
    <property type="match status" value="1"/>
</dbReference>
<feature type="repeat" description="ANK" evidence="3">
    <location>
        <begin position="548"/>
        <end position="580"/>
    </location>
</feature>
<gene>
    <name evidence="4" type="ORF">AA0114_g1944</name>
</gene>
<name>A0A4Q4MT06_9PLEO</name>
<organism evidence="4 5">
    <name type="scientific">Alternaria tenuissima</name>
    <dbReference type="NCBI Taxonomy" id="119927"/>
    <lineage>
        <taxon>Eukaryota</taxon>
        <taxon>Fungi</taxon>
        <taxon>Dikarya</taxon>
        <taxon>Ascomycota</taxon>
        <taxon>Pezizomycotina</taxon>
        <taxon>Dothideomycetes</taxon>
        <taxon>Pleosporomycetidae</taxon>
        <taxon>Pleosporales</taxon>
        <taxon>Pleosporineae</taxon>
        <taxon>Pleosporaceae</taxon>
        <taxon>Alternaria</taxon>
        <taxon>Alternaria sect. Alternaria</taxon>
        <taxon>Alternaria alternata complex</taxon>
    </lineage>
</organism>
<sequence>MLEAILNRALLEIDGEQELWNSVLSYSLSAAILRRRRSAFNILLSMGAAPNIHCLISAAQNNDVQIFEEYLSRGLDPNTIALDGPLQGAFYSNTRHFPSTSHPPPPPPPFDWGRDQSCTALSESIRNRSRGVFQILEGQDFVSKLFHRQAEFTTTFLAACEAGERALIEQLLAMPNFPRRRERLGNAIEIAVEEDQHHIVEKLLSAGIKPTMRSLGWAIKERKLTVVILLARYMGRIHDLGTFGSPKRPNNGSFHILSEAVRWGDQTAIEHILKIGLPINLCDVMRNSELRDLGLPELSEPSCYGPWRYPPLSAAILARNTAAVETLMAYGVEAVSFSVHSTSYPSRNFDMPVGYRARWILTPLAAAVVVNDLPLIRDILHMGADPLDNSAFLICSMMKSREEVVTLLLSSFKARYPHGAQSFGSDALYQTIRHGNVRLLELLARDVDLTGPVVTDRGPIALTFRDGNTLSTSPLGEAVRQHAQNEGAGGALDHLLPVVNDLNAVVHKTLKDGSMTSLHWAISLGSLATVQKLHQAGANISLPAEWLIERTPLQAAAEAGSKDIVEYLLREGVNPNESPAERGGATALQLAAITGNIGIATILLDNGADINAPPAFCDGRTAFEGATEHGRIEMMIFLVSQNADLLSNEGSQYRRAADFAENNSQHIAKNLAKDLYEKVLASQMTNSFGIGADVWPGPDMSSLAGFLS</sequence>
<dbReference type="SUPFAM" id="SSF48403">
    <property type="entry name" value="Ankyrin repeat"/>
    <property type="match status" value="3"/>
</dbReference>
<dbReference type="Gene3D" id="1.25.40.20">
    <property type="entry name" value="Ankyrin repeat-containing domain"/>
    <property type="match status" value="3"/>
</dbReference>
<dbReference type="EMBL" id="PDXA01000005">
    <property type="protein sequence ID" value="RYN58135.1"/>
    <property type="molecule type" value="Genomic_DNA"/>
</dbReference>
<dbReference type="PROSITE" id="PS50088">
    <property type="entry name" value="ANK_REPEAT"/>
    <property type="match status" value="3"/>
</dbReference>
<keyword evidence="1" id="KW-0677">Repeat</keyword>
<evidence type="ECO:0000313" key="4">
    <source>
        <dbReference type="EMBL" id="RYN58135.1"/>
    </source>
</evidence>
<evidence type="ECO:0000256" key="1">
    <source>
        <dbReference type="ARBA" id="ARBA00022737"/>
    </source>
</evidence>
<evidence type="ECO:0000256" key="3">
    <source>
        <dbReference type="PROSITE-ProRule" id="PRU00023"/>
    </source>
</evidence>
<feature type="repeat" description="ANK" evidence="3">
    <location>
        <begin position="583"/>
        <end position="615"/>
    </location>
</feature>
<dbReference type="GO" id="GO:0005737">
    <property type="term" value="C:cytoplasm"/>
    <property type="evidence" value="ECO:0007669"/>
    <property type="project" value="TreeGrafter"/>
</dbReference>
<dbReference type="PROSITE" id="PS50297">
    <property type="entry name" value="ANK_REP_REGION"/>
    <property type="match status" value="2"/>
</dbReference>
<proteinExistence type="predicted"/>
<evidence type="ECO:0000256" key="2">
    <source>
        <dbReference type="ARBA" id="ARBA00023043"/>
    </source>
</evidence>
<evidence type="ECO:0000313" key="5">
    <source>
        <dbReference type="Proteomes" id="UP000292402"/>
    </source>
</evidence>
<dbReference type="SMART" id="SM00248">
    <property type="entry name" value="ANK"/>
    <property type="match status" value="10"/>
</dbReference>